<dbReference type="Gene3D" id="2.60.40.10">
    <property type="entry name" value="Immunoglobulins"/>
    <property type="match status" value="1"/>
</dbReference>
<comment type="subcellular location">
    <subcellularLocation>
        <location evidence="1">Secreted</location>
    </subcellularLocation>
</comment>
<dbReference type="PANTHER" id="PTHR43399:SF4">
    <property type="entry name" value="CELL WALL-ASSOCIATED PROTEASE"/>
    <property type="match status" value="1"/>
</dbReference>
<evidence type="ECO:0000256" key="3">
    <source>
        <dbReference type="ARBA" id="ARBA00022525"/>
    </source>
</evidence>
<dbReference type="InterPro" id="IPR013783">
    <property type="entry name" value="Ig-like_fold"/>
</dbReference>
<dbReference type="PROSITE" id="PS00136">
    <property type="entry name" value="SUBTILASE_ASP"/>
    <property type="match status" value="1"/>
</dbReference>
<feature type="non-terminal residue" evidence="12">
    <location>
        <position position="471"/>
    </location>
</feature>
<evidence type="ECO:0000256" key="5">
    <source>
        <dbReference type="ARBA" id="ARBA00022729"/>
    </source>
</evidence>
<dbReference type="Pfam" id="PF17210">
    <property type="entry name" value="SdrD_B"/>
    <property type="match status" value="1"/>
</dbReference>
<dbReference type="Proteomes" id="UP000621799">
    <property type="component" value="Unassembled WGS sequence"/>
</dbReference>
<dbReference type="PROSITE" id="PS00138">
    <property type="entry name" value="SUBTILASE_SER"/>
    <property type="match status" value="1"/>
</dbReference>
<evidence type="ECO:0000256" key="1">
    <source>
        <dbReference type="ARBA" id="ARBA00004613"/>
    </source>
</evidence>
<keyword evidence="4 8" id="KW-0645">Protease</keyword>
<evidence type="ECO:0000256" key="8">
    <source>
        <dbReference type="PROSITE-ProRule" id="PRU01240"/>
    </source>
</evidence>
<dbReference type="InterPro" id="IPR022398">
    <property type="entry name" value="Peptidase_S8_His-AS"/>
</dbReference>
<evidence type="ECO:0000256" key="9">
    <source>
        <dbReference type="RuleBase" id="RU003355"/>
    </source>
</evidence>
<dbReference type="InterPro" id="IPR036852">
    <property type="entry name" value="Peptidase_S8/S53_dom_sf"/>
</dbReference>
<dbReference type="InterPro" id="IPR023828">
    <property type="entry name" value="Peptidase_S8_Ser-AS"/>
</dbReference>
<evidence type="ECO:0000256" key="6">
    <source>
        <dbReference type="ARBA" id="ARBA00022801"/>
    </source>
</evidence>
<evidence type="ECO:0000259" key="11">
    <source>
        <dbReference type="Pfam" id="PF17210"/>
    </source>
</evidence>
<name>A0A928VV82_9CYAN</name>
<feature type="active site" description="Charge relay system" evidence="8">
    <location>
        <position position="186"/>
    </location>
</feature>
<dbReference type="InterPro" id="IPR023827">
    <property type="entry name" value="Peptidase_S8_Asp-AS"/>
</dbReference>
<evidence type="ECO:0000256" key="4">
    <source>
        <dbReference type="ARBA" id="ARBA00022670"/>
    </source>
</evidence>
<comment type="caution">
    <text evidence="12">The sequence shown here is derived from an EMBL/GenBank/DDBJ whole genome shotgun (WGS) entry which is preliminary data.</text>
</comment>
<dbReference type="PANTHER" id="PTHR43399">
    <property type="entry name" value="SUBTILISIN-RELATED"/>
    <property type="match status" value="1"/>
</dbReference>
<evidence type="ECO:0000256" key="2">
    <source>
        <dbReference type="ARBA" id="ARBA00011073"/>
    </source>
</evidence>
<feature type="active site" description="Charge relay system" evidence="8">
    <location>
        <position position="412"/>
    </location>
</feature>
<dbReference type="EMBL" id="JADEXN010000057">
    <property type="protein sequence ID" value="MBE9040124.1"/>
    <property type="molecule type" value="Genomic_DNA"/>
</dbReference>
<comment type="similarity">
    <text evidence="2 8 9">Belongs to the peptidase S8 family.</text>
</comment>
<dbReference type="InterPro" id="IPR033764">
    <property type="entry name" value="Sdr_B"/>
</dbReference>
<keyword evidence="3" id="KW-0964">Secreted</keyword>
<dbReference type="GO" id="GO:0005576">
    <property type="term" value="C:extracellular region"/>
    <property type="evidence" value="ECO:0007669"/>
    <property type="project" value="UniProtKB-SubCell"/>
</dbReference>
<keyword evidence="6 8" id="KW-0378">Hydrolase</keyword>
<organism evidence="12 13">
    <name type="scientific">Zarconia navalis LEGE 11467</name>
    <dbReference type="NCBI Taxonomy" id="1828826"/>
    <lineage>
        <taxon>Bacteria</taxon>
        <taxon>Bacillati</taxon>
        <taxon>Cyanobacteriota</taxon>
        <taxon>Cyanophyceae</taxon>
        <taxon>Oscillatoriophycideae</taxon>
        <taxon>Oscillatoriales</taxon>
        <taxon>Oscillatoriales incertae sedis</taxon>
        <taxon>Zarconia</taxon>
        <taxon>Zarconia navalis</taxon>
    </lineage>
</organism>
<dbReference type="PROSITE" id="PS51892">
    <property type="entry name" value="SUBTILASE"/>
    <property type="match status" value="1"/>
</dbReference>
<keyword evidence="5" id="KW-0732">Signal</keyword>
<accession>A0A928VV82</accession>
<keyword evidence="7 8" id="KW-0720">Serine protease</keyword>
<sequence>MTSTNLDNFDAIAQQTSALPTLEIEPLASLGQIRGTVWNDENADGTQTADEIGLPNWMIYLDRNQNGSFDSGETSTIADTDGNYSFTNLAAGTYYVAQRVPDRWEQTFPTASNANNTEILAQQISVFTTTNSDVEIETYGEIAIAENGELTTLTQQSGSLVNLDAFQNDARFARIDGSGFATVILDTGIDLDHPFFGPDLDNNGVADRIVYHYDFADGDANASDVDGHGSNVSSIVASSDGNRPGMAPGADIIHLKVFKDSGSGNFGYIERALQWVVANAATYNIASVNMSLGDTANYNSASRRYGIGDEMSALANLDIAVVSAAGNDFYEFNSLQGVSYPAADPNSIAVGAVYDSNGSGFSYGGARAFSRGEDRLTPFSQRHETLTPIFAPGAPITGANPNGGTSTQHGTSQAAPHIAGISVLAQQLAERELGRRLSITELTDLFHDTGVTINDGDDEDDNVVNTGEDFK</sequence>
<dbReference type="GO" id="GO:0004252">
    <property type="term" value="F:serine-type endopeptidase activity"/>
    <property type="evidence" value="ECO:0007669"/>
    <property type="project" value="UniProtKB-UniRule"/>
</dbReference>
<dbReference type="InterPro" id="IPR051048">
    <property type="entry name" value="Peptidase_S8/S53_subtilisin"/>
</dbReference>
<dbReference type="InterPro" id="IPR015500">
    <property type="entry name" value="Peptidase_S8_subtilisin-rel"/>
</dbReference>
<evidence type="ECO:0000313" key="13">
    <source>
        <dbReference type="Proteomes" id="UP000621799"/>
    </source>
</evidence>
<gene>
    <name evidence="12" type="ORF">IQ235_04865</name>
</gene>
<evidence type="ECO:0000259" key="10">
    <source>
        <dbReference type="Pfam" id="PF00082"/>
    </source>
</evidence>
<dbReference type="SUPFAM" id="SSF52743">
    <property type="entry name" value="Subtilisin-like"/>
    <property type="match status" value="1"/>
</dbReference>
<protein>
    <submittedName>
        <fullName evidence="12">S8 family serine peptidase</fullName>
    </submittedName>
</protein>
<proteinExistence type="inferred from homology"/>
<dbReference type="PROSITE" id="PS00137">
    <property type="entry name" value="SUBTILASE_HIS"/>
    <property type="match status" value="1"/>
</dbReference>
<dbReference type="Pfam" id="PF00082">
    <property type="entry name" value="Peptidase_S8"/>
    <property type="match status" value="1"/>
</dbReference>
<dbReference type="InterPro" id="IPR000209">
    <property type="entry name" value="Peptidase_S8/S53_dom"/>
</dbReference>
<dbReference type="RefSeq" id="WP_264320381.1">
    <property type="nucleotide sequence ID" value="NZ_JADEXN010000057.1"/>
</dbReference>
<dbReference type="PRINTS" id="PR00723">
    <property type="entry name" value="SUBTILISIN"/>
</dbReference>
<dbReference type="Gene3D" id="3.40.50.200">
    <property type="entry name" value="Peptidase S8/S53 domain"/>
    <property type="match status" value="1"/>
</dbReference>
<reference evidence="12" key="1">
    <citation type="submission" date="2020-10" db="EMBL/GenBank/DDBJ databases">
        <authorList>
            <person name="Castelo-Branco R."/>
            <person name="Eusebio N."/>
            <person name="Adriana R."/>
            <person name="Vieira A."/>
            <person name="Brugerolle De Fraissinette N."/>
            <person name="Rezende De Castro R."/>
            <person name="Schneider M.P."/>
            <person name="Vasconcelos V."/>
            <person name="Leao P.N."/>
        </authorList>
    </citation>
    <scope>NUCLEOTIDE SEQUENCE</scope>
    <source>
        <strain evidence="12">LEGE 11467</strain>
    </source>
</reference>
<feature type="domain" description="SD-repeat containing protein B" evidence="11">
    <location>
        <begin position="35"/>
        <end position="125"/>
    </location>
</feature>
<evidence type="ECO:0000256" key="7">
    <source>
        <dbReference type="ARBA" id="ARBA00022825"/>
    </source>
</evidence>
<dbReference type="GO" id="GO:0006508">
    <property type="term" value="P:proteolysis"/>
    <property type="evidence" value="ECO:0007669"/>
    <property type="project" value="UniProtKB-KW"/>
</dbReference>
<dbReference type="SUPFAM" id="SSF117074">
    <property type="entry name" value="Hypothetical protein PA1324"/>
    <property type="match status" value="1"/>
</dbReference>
<evidence type="ECO:0000313" key="12">
    <source>
        <dbReference type="EMBL" id="MBE9040124.1"/>
    </source>
</evidence>
<keyword evidence="13" id="KW-1185">Reference proteome</keyword>
<feature type="active site" description="Charge relay system" evidence="8">
    <location>
        <position position="228"/>
    </location>
</feature>
<dbReference type="AlphaFoldDB" id="A0A928VV82"/>
<feature type="domain" description="Peptidase S8/S53" evidence="10">
    <location>
        <begin position="179"/>
        <end position="430"/>
    </location>
</feature>